<dbReference type="Gene3D" id="3.60.15.10">
    <property type="entry name" value="Ribonuclease Z/Hydroxyacylglutathione hydrolase-like"/>
    <property type="match status" value="1"/>
</dbReference>
<dbReference type="InterPro" id="IPR036866">
    <property type="entry name" value="RibonucZ/Hydroxyglut_hydro"/>
</dbReference>
<dbReference type="InterPro" id="IPR050114">
    <property type="entry name" value="UPF0173_UPF0282_UlaG_hydrolase"/>
</dbReference>
<dbReference type="HAMAP" id="MF_00457">
    <property type="entry name" value="UPF0173"/>
    <property type="match status" value="1"/>
</dbReference>
<name>A0A7C1X4Y8_THERO</name>
<dbReference type="InterPro" id="IPR022877">
    <property type="entry name" value="UPF0173"/>
</dbReference>
<sequence length="228" mass="24156">MAVTVRYLGHAAFALEADGKQVVIDPFLTGNPKAAARPDELHPTAILLTHAHADHVGDALAISKRTKAPVIATFELASYLQQQGAEAIPANHGGTVRFDGGSVKLVPAWHTSSYGEQFLAPGVPAGLVVRMGGKTLYFAGDTCLFGDMALIGEEGLDLAALPIGDHFTMGPADAVKAVKLLKPQVVIPCHYNTFPLIEQDPHAFAKAVEEQTSARCVVLQPGEQFVLE</sequence>
<dbReference type="NCBIfam" id="NF001911">
    <property type="entry name" value="PRK00685.1"/>
    <property type="match status" value="1"/>
</dbReference>
<reference evidence="4" key="1">
    <citation type="journal article" date="2020" name="mSystems">
        <title>Genome- and Community-Level Interaction Insights into Carbon Utilization and Element Cycling Functions of Hydrothermarchaeota in Hydrothermal Sediment.</title>
        <authorList>
            <person name="Zhou Z."/>
            <person name="Liu Y."/>
            <person name="Xu W."/>
            <person name="Pan J."/>
            <person name="Luo Z.H."/>
            <person name="Li M."/>
        </authorList>
    </citation>
    <scope>NUCLEOTIDE SEQUENCE [LARGE SCALE GENOMIC DNA]</scope>
    <source>
        <strain evidence="4">SpSt-222</strain>
    </source>
</reference>
<dbReference type="SUPFAM" id="SSF56281">
    <property type="entry name" value="Metallo-hydrolase/oxidoreductase"/>
    <property type="match status" value="1"/>
</dbReference>
<comment type="similarity">
    <text evidence="2">Belongs to the UPF0173 family.</text>
</comment>
<evidence type="ECO:0000259" key="3">
    <source>
        <dbReference type="SMART" id="SM00849"/>
    </source>
</evidence>
<feature type="domain" description="Metallo-beta-lactamase" evidence="3">
    <location>
        <begin position="9"/>
        <end position="190"/>
    </location>
</feature>
<dbReference type="GO" id="GO:0016787">
    <property type="term" value="F:hydrolase activity"/>
    <property type="evidence" value="ECO:0007669"/>
    <property type="project" value="UniProtKB-UniRule"/>
</dbReference>
<evidence type="ECO:0000256" key="2">
    <source>
        <dbReference type="HAMAP-Rule" id="MF_00457"/>
    </source>
</evidence>
<evidence type="ECO:0000313" key="4">
    <source>
        <dbReference type="EMBL" id="HEF64494.1"/>
    </source>
</evidence>
<proteinExistence type="inferred from homology"/>
<dbReference type="Pfam" id="PF12706">
    <property type="entry name" value="Lactamase_B_2"/>
    <property type="match status" value="1"/>
</dbReference>
<dbReference type="EMBL" id="DSJL01000007">
    <property type="protein sequence ID" value="HEF64494.1"/>
    <property type="molecule type" value="Genomic_DNA"/>
</dbReference>
<dbReference type="PANTHER" id="PTHR43546:SF3">
    <property type="entry name" value="UPF0173 METAL-DEPENDENT HYDROLASE MJ1163"/>
    <property type="match status" value="1"/>
</dbReference>
<dbReference type="SMART" id="SM00849">
    <property type="entry name" value="Lactamase_B"/>
    <property type="match status" value="1"/>
</dbReference>
<evidence type="ECO:0000256" key="1">
    <source>
        <dbReference type="ARBA" id="ARBA00022801"/>
    </source>
</evidence>
<comment type="caution">
    <text evidence="4">The sequence shown here is derived from an EMBL/GenBank/DDBJ whole genome shotgun (WGS) entry which is preliminary data.</text>
</comment>
<keyword evidence="1 2" id="KW-0378">Hydrolase</keyword>
<organism evidence="4">
    <name type="scientific">Thermomicrobium roseum</name>
    <dbReference type="NCBI Taxonomy" id="500"/>
    <lineage>
        <taxon>Bacteria</taxon>
        <taxon>Pseudomonadati</taxon>
        <taxon>Thermomicrobiota</taxon>
        <taxon>Thermomicrobia</taxon>
        <taxon>Thermomicrobiales</taxon>
        <taxon>Thermomicrobiaceae</taxon>
        <taxon>Thermomicrobium</taxon>
    </lineage>
</organism>
<accession>A0A7C1X4Y8</accession>
<dbReference type="InterPro" id="IPR001279">
    <property type="entry name" value="Metallo-B-lactamas"/>
</dbReference>
<protein>
    <recommendedName>
        <fullName evidence="2">UPF0173 metal-dependent hydrolase ENP47_02645</fullName>
    </recommendedName>
</protein>
<dbReference type="AlphaFoldDB" id="A0A7C1X4Y8"/>
<dbReference type="PANTHER" id="PTHR43546">
    <property type="entry name" value="UPF0173 METAL-DEPENDENT HYDROLASE MJ1163-RELATED"/>
    <property type="match status" value="1"/>
</dbReference>
<gene>
    <name evidence="4" type="ORF">ENP47_02645</name>
</gene>